<organism evidence="1 2">
    <name type="scientific">Leptospira weilii str. Ecochallenge</name>
    <dbReference type="NCBI Taxonomy" id="1049986"/>
    <lineage>
        <taxon>Bacteria</taxon>
        <taxon>Pseudomonadati</taxon>
        <taxon>Spirochaetota</taxon>
        <taxon>Spirochaetia</taxon>
        <taxon>Leptospirales</taxon>
        <taxon>Leptospiraceae</taxon>
        <taxon>Leptospira</taxon>
    </lineage>
</organism>
<sequence length="40" mass="4839">MKKTNIDWLKKFEDYSKSRLSHLSYSPLQSTNPEKNDFYV</sequence>
<dbReference type="AlphaFoldDB" id="N1U3G5"/>
<gene>
    <name evidence="1" type="ORF">LEP1GSC043_1593</name>
</gene>
<dbReference type="Proteomes" id="UP000012249">
    <property type="component" value="Unassembled WGS sequence"/>
</dbReference>
<protein>
    <submittedName>
        <fullName evidence="1">Uncharacterized protein</fullName>
    </submittedName>
</protein>
<dbReference type="EMBL" id="AHMI02000281">
    <property type="protein sequence ID" value="EMY12686.1"/>
    <property type="molecule type" value="Genomic_DNA"/>
</dbReference>
<name>N1U3G5_9LEPT</name>
<accession>N1U3G5</accession>
<proteinExistence type="predicted"/>
<evidence type="ECO:0000313" key="1">
    <source>
        <dbReference type="EMBL" id="EMY12686.1"/>
    </source>
</evidence>
<evidence type="ECO:0000313" key="2">
    <source>
        <dbReference type="Proteomes" id="UP000012249"/>
    </source>
</evidence>
<reference evidence="1 2" key="1">
    <citation type="submission" date="2013-02" db="EMBL/GenBank/DDBJ databases">
        <authorList>
            <person name="Harkins D.M."/>
            <person name="Durkin A.S."/>
            <person name="Brinkac L.M."/>
            <person name="Haft D.H."/>
            <person name="Selengut J.D."/>
            <person name="Sanka R."/>
            <person name="DePew J."/>
            <person name="Purushe J."/>
            <person name="Haake D.A."/>
            <person name="Matsunaga J."/>
            <person name="Vinetz J.M."/>
            <person name="Sutton G.G."/>
            <person name="Nierman W.C."/>
            <person name="Fouts D.E."/>
        </authorList>
    </citation>
    <scope>NUCLEOTIDE SEQUENCE [LARGE SCALE GENOMIC DNA]</scope>
    <source>
        <strain evidence="1 2">Ecochallenge</strain>
    </source>
</reference>
<comment type="caution">
    <text evidence="1">The sequence shown here is derived from an EMBL/GenBank/DDBJ whole genome shotgun (WGS) entry which is preliminary data.</text>
</comment>